<evidence type="ECO:0000256" key="17">
    <source>
        <dbReference type="ARBA" id="ARBA00048479"/>
    </source>
</evidence>
<evidence type="ECO:0000313" key="27">
    <source>
        <dbReference type="Proteomes" id="UP000031443"/>
    </source>
</evidence>
<comment type="similarity">
    <text evidence="1 24">Belongs to the cytochrome P450 family.</text>
</comment>
<sequence length="540" mass="62661">MDIDVTAILSLVLGLIIIMYFLFQPKNPNSPPFIRGWIPWFGAAFQFGKAPLKFIEQARIKYGPVFTVYILGNRFTFVTETEDVLEFLRSKEADLDEAVLQALQRTVSISKESFRQNRSMFFQLVIQQLSSSNLHQFSETLCKEFHEHVDHLGKEGTEDLNDLVRHIMCPAVMKTLFGKNFCPTTEEFERHFQTFDEGLEVGSQIPEFFLRNWGKSKTWLLNVFERIATDIKKDKSSESGSKGAFWTLAFILSNPSVYKNIMEDIVSVYGKAGEARIEVFEDDLKKLPSIKLCILEALRLVAPGSIIRKAMKPLKVQNFVIPPGDLLMASPYWLHRNTEYFPEPEIFKPSRWEEATLKKNAFLDGYLVFGGGKHQCPGRWFVLMETHMLIIILLYKYQFTLLDPMPKQHKKDVEKLENVQRRVAKMIRGQEHMTYEERLRELGLFSLRKRRMRGDLIAAFNYLKGGSKEDGSRLFSVVADDRTRSNGLKLQWGRFRLDIWKNFFTRRVVKHWNGLPREVVESPSLEVFKVRLEKALAGMS</sequence>
<evidence type="ECO:0000256" key="1">
    <source>
        <dbReference type="ARBA" id="ARBA00010617"/>
    </source>
</evidence>
<keyword evidence="4 23" id="KW-0479">Metal-binding</keyword>
<dbReference type="InterPro" id="IPR017972">
    <property type="entry name" value="Cyt_P450_CS"/>
</dbReference>
<dbReference type="InterPro" id="IPR036396">
    <property type="entry name" value="Cyt_P450_sf"/>
</dbReference>
<keyword evidence="24" id="KW-0503">Monooxygenase</keyword>
<evidence type="ECO:0000256" key="18">
    <source>
        <dbReference type="ARBA" id="ARBA00048736"/>
    </source>
</evidence>
<dbReference type="GO" id="GO:0008203">
    <property type="term" value="P:cholesterol metabolic process"/>
    <property type="evidence" value="ECO:0007669"/>
    <property type="project" value="UniProtKB-KW"/>
</dbReference>
<evidence type="ECO:0000256" key="3">
    <source>
        <dbReference type="ARBA" id="ARBA00022617"/>
    </source>
</evidence>
<keyword evidence="5 23" id="KW-0408">Iron</keyword>
<evidence type="ECO:0000256" key="6">
    <source>
        <dbReference type="ARBA" id="ARBA00023166"/>
    </source>
</evidence>
<dbReference type="EMBL" id="KB534243">
    <property type="protein sequence ID" value="EMP34008.1"/>
    <property type="molecule type" value="Genomic_DNA"/>
</dbReference>
<dbReference type="GO" id="GO:0008396">
    <property type="term" value="F:oxysterol 7-alpha-hydroxylase activity"/>
    <property type="evidence" value="ECO:0007669"/>
    <property type="project" value="TreeGrafter"/>
</dbReference>
<keyword evidence="2" id="KW-0153">Cholesterol metabolism</keyword>
<comment type="catalytic activity">
    <reaction evidence="16">
        <text>32-oxo-24,25-dihydrolanosterol + reduced [NADPH--hemoprotein reductase] + O2 = 4,4-dimethyl-8,14-cholestadien-3beta-ol + formate + oxidized [NADPH--hemoprotein reductase] + H2O + 2 H(+)</text>
        <dbReference type="Rhea" id="RHEA:75083"/>
        <dbReference type="Rhea" id="RHEA-COMP:11964"/>
        <dbReference type="Rhea" id="RHEA-COMP:11965"/>
        <dbReference type="ChEBI" id="CHEBI:15377"/>
        <dbReference type="ChEBI" id="CHEBI:15378"/>
        <dbReference type="ChEBI" id="CHEBI:15379"/>
        <dbReference type="ChEBI" id="CHEBI:15740"/>
        <dbReference type="ChEBI" id="CHEBI:57618"/>
        <dbReference type="ChEBI" id="CHEBI:58210"/>
        <dbReference type="ChEBI" id="CHEBI:78904"/>
        <dbReference type="ChEBI" id="CHEBI:87060"/>
    </reaction>
    <physiologicalReaction direction="left-to-right" evidence="16">
        <dbReference type="Rhea" id="RHEA:75084"/>
    </physiologicalReaction>
</comment>
<comment type="cofactor">
    <cofactor evidence="23">
        <name>heme</name>
        <dbReference type="ChEBI" id="CHEBI:30413"/>
    </cofactor>
</comment>
<comment type="catalytic activity">
    <reaction evidence="22">
        <text>a 14alpha-formyl steroid + reduced [NADPH--hemoprotein reductase] + O2 = a Delta(14) steroid + formate + oxidized [NADPH--hemoprotein reductase] + H2O + 2 H(+)</text>
        <dbReference type="Rhea" id="RHEA:68068"/>
        <dbReference type="Rhea" id="RHEA-COMP:11964"/>
        <dbReference type="Rhea" id="RHEA-COMP:11965"/>
        <dbReference type="ChEBI" id="CHEBI:15377"/>
        <dbReference type="ChEBI" id="CHEBI:15378"/>
        <dbReference type="ChEBI" id="CHEBI:15379"/>
        <dbReference type="ChEBI" id="CHEBI:15740"/>
        <dbReference type="ChEBI" id="CHEBI:57618"/>
        <dbReference type="ChEBI" id="CHEBI:58210"/>
        <dbReference type="ChEBI" id="CHEBI:138031"/>
        <dbReference type="ChEBI" id="CHEBI:176902"/>
    </reaction>
    <physiologicalReaction direction="left-to-right" evidence="22">
        <dbReference type="Rhea" id="RHEA:68069"/>
    </physiologicalReaction>
</comment>
<dbReference type="InterPro" id="IPR050529">
    <property type="entry name" value="CYP450_sterol_14alpha_dmase"/>
</dbReference>
<feature type="transmembrane region" description="Helical" evidence="25">
    <location>
        <begin position="6"/>
        <end position="23"/>
    </location>
</feature>
<name>M7BPS5_CHEMY</name>
<dbReference type="Pfam" id="PF00067">
    <property type="entry name" value="p450"/>
    <property type="match status" value="2"/>
</dbReference>
<dbReference type="InterPro" id="IPR001128">
    <property type="entry name" value="Cyt_P450"/>
</dbReference>
<evidence type="ECO:0000256" key="25">
    <source>
        <dbReference type="SAM" id="Phobius"/>
    </source>
</evidence>
<evidence type="ECO:0000256" key="23">
    <source>
        <dbReference type="PIRSR" id="PIRSR602403-1"/>
    </source>
</evidence>
<dbReference type="Proteomes" id="UP000031443">
    <property type="component" value="Unassembled WGS sequence"/>
</dbReference>
<keyword evidence="6" id="KW-1207">Sterol metabolism</keyword>
<comment type="catalytic activity">
    <reaction evidence="12">
        <text>a 14alpha-hydroxymethyl steroid + reduced [NADPH--hemoprotein reductase] + O2 = a 14alpha-formyl steroid + oxidized [NADPH--hemoprotein reductase] + 2 H2O + H(+)</text>
        <dbReference type="Rhea" id="RHEA:68064"/>
        <dbReference type="Rhea" id="RHEA-COMP:11964"/>
        <dbReference type="Rhea" id="RHEA-COMP:11965"/>
        <dbReference type="ChEBI" id="CHEBI:15377"/>
        <dbReference type="ChEBI" id="CHEBI:15378"/>
        <dbReference type="ChEBI" id="CHEBI:15379"/>
        <dbReference type="ChEBI" id="CHEBI:57618"/>
        <dbReference type="ChEBI" id="CHEBI:58210"/>
        <dbReference type="ChEBI" id="CHEBI:176901"/>
        <dbReference type="ChEBI" id="CHEBI:176902"/>
    </reaction>
    <physiologicalReaction direction="left-to-right" evidence="12">
        <dbReference type="Rhea" id="RHEA:68065"/>
    </physiologicalReaction>
</comment>
<dbReference type="GO" id="GO:0042632">
    <property type="term" value="P:cholesterol homeostasis"/>
    <property type="evidence" value="ECO:0007669"/>
    <property type="project" value="TreeGrafter"/>
</dbReference>
<comment type="catalytic activity">
    <reaction evidence="20">
        <text>a 14alpha-methyl steroid + reduced [NADPH--hemoprotein reductase] + O2 = a 14alpha-hydroxymethyl steroid + oxidized [NADPH--hemoprotein reductase] + H2O + H(+)</text>
        <dbReference type="Rhea" id="RHEA:68060"/>
        <dbReference type="Rhea" id="RHEA-COMP:11964"/>
        <dbReference type="Rhea" id="RHEA-COMP:11965"/>
        <dbReference type="ChEBI" id="CHEBI:15377"/>
        <dbReference type="ChEBI" id="CHEBI:15378"/>
        <dbReference type="ChEBI" id="CHEBI:15379"/>
        <dbReference type="ChEBI" id="CHEBI:57618"/>
        <dbReference type="ChEBI" id="CHEBI:58210"/>
        <dbReference type="ChEBI" id="CHEBI:138029"/>
        <dbReference type="ChEBI" id="CHEBI:176901"/>
    </reaction>
    <physiologicalReaction direction="left-to-right" evidence="20">
        <dbReference type="Rhea" id="RHEA:68061"/>
    </physiologicalReaction>
</comment>
<dbReference type="STRING" id="8469.M7BPS5"/>
<keyword evidence="27" id="KW-1185">Reference proteome</keyword>
<protein>
    <recommendedName>
        <fullName evidence="10">Lanosterol 14-alpha demethylase</fullName>
        <ecNumber evidence="9">1.14.14.154</ecNumber>
    </recommendedName>
</protein>
<comment type="catalytic activity">
    <reaction evidence="18">
        <text>32-hydroxy-24,25-dihydrolanosterol + reduced [NADPH--hemoprotein reductase] + O2 = 32-oxo-24,25-dihydrolanosterol + oxidized [NADPH--hemoprotein reductase] + 2 H2O + H(+)</text>
        <dbReference type="Rhea" id="RHEA:75087"/>
        <dbReference type="Rhea" id="RHEA-COMP:11964"/>
        <dbReference type="Rhea" id="RHEA-COMP:11965"/>
        <dbReference type="ChEBI" id="CHEBI:15377"/>
        <dbReference type="ChEBI" id="CHEBI:15378"/>
        <dbReference type="ChEBI" id="CHEBI:15379"/>
        <dbReference type="ChEBI" id="CHEBI:57618"/>
        <dbReference type="ChEBI" id="CHEBI:58210"/>
        <dbReference type="ChEBI" id="CHEBI:87057"/>
        <dbReference type="ChEBI" id="CHEBI:87060"/>
    </reaction>
    <physiologicalReaction direction="left-to-right" evidence="18">
        <dbReference type="Rhea" id="RHEA:75088"/>
    </physiologicalReaction>
</comment>
<gene>
    <name evidence="26" type="ORF">UY3_08816</name>
</gene>
<dbReference type="SUPFAM" id="SSF48264">
    <property type="entry name" value="Cytochrome P450"/>
    <property type="match status" value="1"/>
</dbReference>
<evidence type="ECO:0000256" key="5">
    <source>
        <dbReference type="ARBA" id="ARBA00023004"/>
    </source>
</evidence>
<evidence type="ECO:0000256" key="13">
    <source>
        <dbReference type="ARBA" id="ARBA00047670"/>
    </source>
</evidence>
<keyword evidence="24" id="KW-0560">Oxidoreductase</keyword>
<evidence type="ECO:0000256" key="7">
    <source>
        <dbReference type="ARBA" id="ARBA00023221"/>
    </source>
</evidence>
<dbReference type="AlphaFoldDB" id="M7BPS5"/>
<accession>M7BPS5</accession>
<evidence type="ECO:0000256" key="12">
    <source>
        <dbReference type="ARBA" id="ARBA00047587"/>
    </source>
</evidence>
<dbReference type="GO" id="GO:0005506">
    <property type="term" value="F:iron ion binding"/>
    <property type="evidence" value="ECO:0007669"/>
    <property type="project" value="InterPro"/>
</dbReference>
<evidence type="ECO:0000256" key="16">
    <source>
        <dbReference type="ARBA" id="ARBA00048245"/>
    </source>
</evidence>
<reference evidence="27" key="1">
    <citation type="journal article" date="2013" name="Nat. Genet.">
        <title>The draft genomes of soft-shell turtle and green sea turtle yield insights into the development and evolution of the turtle-specific body plan.</title>
        <authorList>
            <person name="Wang Z."/>
            <person name="Pascual-Anaya J."/>
            <person name="Zadissa A."/>
            <person name="Li W."/>
            <person name="Niimura Y."/>
            <person name="Huang Z."/>
            <person name="Li C."/>
            <person name="White S."/>
            <person name="Xiong Z."/>
            <person name="Fang D."/>
            <person name="Wang B."/>
            <person name="Ming Y."/>
            <person name="Chen Y."/>
            <person name="Zheng Y."/>
            <person name="Kuraku S."/>
            <person name="Pignatelli M."/>
            <person name="Herrero J."/>
            <person name="Beal K."/>
            <person name="Nozawa M."/>
            <person name="Li Q."/>
            <person name="Wang J."/>
            <person name="Zhang H."/>
            <person name="Yu L."/>
            <person name="Shigenobu S."/>
            <person name="Wang J."/>
            <person name="Liu J."/>
            <person name="Flicek P."/>
            <person name="Searle S."/>
            <person name="Wang J."/>
            <person name="Kuratani S."/>
            <person name="Yin Y."/>
            <person name="Aken B."/>
            <person name="Zhang G."/>
            <person name="Irie N."/>
        </authorList>
    </citation>
    <scope>NUCLEOTIDE SEQUENCE [LARGE SCALE GENOMIC DNA]</scope>
</reference>
<evidence type="ECO:0000256" key="22">
    <source>
        <dbReference type="ARBA" id="ARBA00049450"/>
    </source>
</evidence>
<dbReference type="PRINTS" id="PR00465">
    <property type="entry name" value="EP450IV"/>
</dbReference>
<evidence type="ECO:0000256" key="20">
    <source>
        <dbReference type="ARBA" id="ARBA00048866"/>
    </source>
</evidence>
<dbReference type="eggNOG" id="KOG0684">
    <property type="taxonomic scope" value="Eukaryota"/>
</dbReference>
<dbReference type="GO" id="GO:0020037">
    <property type="term" value="F:heme binding"/>
    <property type="evidence" value="ECO:0007669"/>
    <property type="project" value="InterPro"/>
</dbReference>
<dbReference type="GO" id="GO:0006699">
    <property type="term" value="P:bile acid biosynthetic process"/>
    <property type="evidence" value="ECO:0007669"/>
    <property type="project" value="TreeGrafter"/>
</dbReference>
<keyword evidence="3 23" id="KW-0349">Heme</keyword>
<keyword evidence="7" id="KW-0443">Lipid metabolism</keyword>
<dbReference type="InterPro" id="IPR002403">
    <property type="entry name" value="Cyt_P450_E_grp-IV"/>
</dbReference>
<comment type="catalytic activity">
    <reaction evidence="13">
        <text>lanosterol + 3 reduced [NADPH--hemoprotein reductase] + 3 O2 = 4,4-dimethyl-5alpha-cholesta-8,14,24-trien-3beta-ol + formate + 3 oxidized [NADPH--hemoprotein reductase] + 4 H2O + 4 H(+)</text>
        <dbReference type="Rhea" id="RHEA:25286"/>
        <dbReference type="Rhea" id="RHEA-COMP:11964"/>
        <dbReference type="Rhea" id="RHEA-COMP:11965"/>
        <dbReference type="ChEBI" id="CHEBI:15377"/>
        <dbReference type="ChEBI" id="CHEBI:15378"/>
        <dbReference type="ChEBI" id="CHEBI:15379"/>
        <dbReference type="ChEBI" id="CHEBI:15740"/>
        <dbReference type="ChEBI" id="CHEBI:16521"/>
        <dbReference type="ChEBI" id="CHEBI:17813"/>
        <dbReference type="ChEBI" id="CHEBI:57618"/>
        <dbReference type="ChEBI" id="CHEBI:58210"/>
        <dbReference type="EC" id="1.14.14.154"/>
    </reaction>
    <physiologicalReaction direction="left-to-right" evidence="13">
        <dbReference type="Rhea" id="RHEA:25287"/>
    </physiologicalReaction>
</comment>
<keyword evidence="25" id="KW-0472">Membrane</keyword>
<keyword evidence="25" id="KW-1133">Transmembrane helix</keyword>
<keyword evidence="25" id="KW-0812">Transmembrane</keyword>
<evidence type="ECO:0000256" key="2">
    <source>
        <dbReference type="ARBA" id="ARBA00022548"/>
    </source>
</evidence>
<evidence type="ECO:0000313" key="26">
    <source>
        <dbReference type="EMBL" id="EMP34008.1"/>
    </source>
</evidence>
<dbReference type="GO" id="GO:0008398">
    <property type="term" value="F:sterol 14-demethylase activity"/>
    <property type="evidence" value="ECO:0007669"/>
    <property type="project" value="UniProtKB-EC"/>
</dbReference>
<evidence type="ECO:0000256" key="21">
    <source>
        <dbReference type="ARBA" id="ARBA00049163"/>
    </source>
</evidence>
<comment type="catalytic activity">
    <reaction evidence="14">
        <text>a 14alpha-methyl steroid + 3 reduced [NADPH--hemoprotein reductase] + 3 O2 = a Delta(14) steroid + formate + 3 oxidized [NADPH--hemoprotein reductase] + 4 H2O + 4 H(+)</text>
        <dbReference type="Rhea" id="RHEA:54028"/>
        <dbReference type="Rhea" id="RHEA-COMP:11964"/>
        <dbReference type="Rhea" id="RHEA-COMP:11965"/>
        <dbReference type="ChEBI" id="CHEBI:15377"/>
        <dbReference type="ChEBI" id="CHEBI:15378"/>
        <dbReference type="ChEBI" id="CHEBI:15379"/>
        <dbReference type="ChEBI" id="CHEBI:15740"/>
        <dbReference type="ChEBI" id="CHEBI:57618"/>
        <dbReference type="ChEBI" id="CHEBI:58210"/>
        <dbReference type="ChEBI" id="CHEBI:138029"/>
        <dbReference type="ChEBI" id="CHEBI:138031"/>
        <dbReference type="EC" id="1.14.14.154"/>
    </reaction>
    <physiologicalReaction direction="left-to-right" evidence="14">
        <dbReference type="Rhea" id="RHEA:54029"/>
    </physiologicalReaction>
</comment>
<dbReference type="Gene3D" id="1.10.630.10">
    <property type="entry name" value="Cytochrome P450"/>
    <property type="match status" value="2"/>
</dbReference>
<evidence type="ECO:0000256" key="24">
    <source>
        <dbReference type="RuleBase" id="RU000461"/>
    </source>
</evidence>
<evidence type="ECO:0000256" key="14">
    <source>
        <dbReference type="ARBA" id="ARBA00047702"/>
    </source>
</evidence>
<evidence type="ECO:0000256" key="11">
    <source>
        <dbReference type="ARBA" id="ARBA00047379"/>
    </source>
</evidence>
<evidence type="ECO:0000256" key="15">
    <source>
        <dbReference type="ARBA" id="ARBA00047983"/>
    </source>
</evidence>
<feature type="binding site" description="axial binding residue" evidence="23">
    <location>
        <position position="376"/>
    </location>
    <ligand>
        <name>heme</name>
        <dbReference type="ChEBI" id="CHEBI:30413"/>
    </ligand>
    <ligandPart>
        <name>Fe</name>
        <dbReference type="ChEBI" id="CHEBI:18248"/>
    </ligandPart>
</feature>
<comment type="catalytic activity">
    <reaction evidence="11">
        <text>32-hydroxylanosterol + reduced [NADPH--hemoprotein reductase] + O2 = 32-oxolanosterol + oxidized [NADPH--hemoprotein reductase] + 2 H2O + H(+)</text>
        <dbReference type="Rhea" id="RHEA:75107"/>
        <dbReference type="Rhea" id="RHEA-COMP:11964"/>
        <dbReference type="Rhea" id="RHEA-COMP:11965"/>
        <dbReference type="ChEBI" id="CHEBI:15377"/>
        <dbReference type="ChEBI" id="CHEBI:15378"/>
        <dbReference type="ChEBI" id="CHEBI:15379"/>
        <dbReference type="ChEBI" id="CHEBI:57618"/>
        <dbReference type="ChEBI" id="CHEBI:58210"/>
        <dbReference type="ChEBI" id="CHEBI:166681"/>
        <dbReference type="ChEBI" id="CHEBI:166806"/>
    </reaction>
    <physiologicalReaction direction="left-to-right" evidence="11">
        <dbReference type="Rhea" id="RHEA:75108"/>
    </physiologicalReaction>
</comment>
<evidence type="ECO:0000256" key="4">
    <source>
        <dbReference type="ARBA" id="ARBA00022723"/>
    </source>
</evidence>
<proteinExistence type="inferred from homology"/>
<dbReference type="PROSITE" id="PS00086">
    <property type="entry name" value="CYTOCHROME_P450"/>
    <property type="match status" value="1"/>
</dbReference>
<evidence type="ECO:0000256" key="10">
    <source>
        <dbReference type="ARBA" id="ARBA00041158"/>
    </source>
</evidence>
<dbReference type="EC" id="1.14.14.154" evidence="9"/>
<comment type="catalytic activity">
    <reaction evidence="15">
        <text>24,25-dihydrolanosterol + reduced [NADPH--hemoprotein reductase] + O2 = 32-hydroxy-24,25-dihydrolanosterol + oxidized [NADPH--hemoprotein reductase] + H2O + H(+)</text>
        <dbReference type="Rhea" id="RHEA:75079"/>
        <dbReference type="Rhea" id="RHEA-COMP:11964"/>
        <dbReference type="Rhea" id="RHEA-COMP:11965"/>
        <dbReference type="ChEBI" id="CHEBI:15377"/>
        <dbReference type="ChEBI" id="CHEBI:15378"/>
        <dbReference type="ChEBI" id="CHEBI:15379"/>
        <dbReference type="ChEBI" id="CHEBI:28113"/>
        <dbReference type="ChEBI" id="CHEBI:57618"/>
        <dbReference type="ChEBI" id="CHEBI:58210"/>
        <dbReference type="ChEBI" id="CHEBI:87057"/>
    </reaction>
    <physiologicalReaction direction="left-to-right" evidence="15">
        <dbReference type="Rhea" id="RHEA:75080"/>
    </physiologicalReaction>
</comment>
<evidence type="ECO:0000256" key="19">
    <source>
        <dbReference type="ARBA" id="ARBA00048839"/>
    </source>
</evidence>
<evidence type="ECO:0000256" key="8">
    <source>
        <dbReference type="ARBA" id="ARBA00037887"/>
    </source>
</evidence>
<comment type="catalytic activity">
    <reaction evidence="19">
        <text>24,25-dihydrolanosterol + 3 reduced [NADPH--hemoprotein reductase] + 3 O2 = 4,4-dimethyl-8,14-cholestadien-3beta-ol + formate + 3 oxidized [NADPH--hemoprotein reductase] + 4 H2O + 4 H(+)</text>
        <dbReference type="Rhea" id="RHEA:45960"/>
        <dbReference type="Rhea" id="RHEA-COMP:11964"/>
        <dbReference type="Rhea" id="RHEA-COMP:11965"/>
        <dbReference type="ChEBI" id="CHEBI:15377"/>
        <dbReference type="ChEBI" id="CHEBI:15378"/>
        <dbReference type="ChEBI" id="CHEBI:15379"/>
        <dbReference type="ChEBI" id="CHEBI:15740"/>
        <dbReference type="ChEBI" id="CHEBI:28113"/>
        <dbReference type="ChEBI" id="CHEBI:57618"/>
        <dbReference type="ChEBI" id="CHEBI:58210"/>
        <dbReference type="ChEBI" id="CHEBI:78904"/>
    </reaction>
    <physiologicalReaction direction="left-to-right" evidence="19">
        <dbReference type="Rhea" id="RHEA:45961"/>
    </physiologicalReaction>
</comment>
<comment type="catalytic activity">
    <reaction evidence="17">
        <text>32-oxolanosterol + reduced [NADPH--hemoprotein reductase] + O2 = 4,4-dimethyl-5alpha-cholesta-8,14,24-trien-3beta-ol + formate + oxidized [NADPH--hemoprotein reductase] + H2O + 2 H(+)</text>
        <dbReference type="Rhea" id="RHEA:75111"/>
        <dbReference type="Rhea" id="RHEA-COMP:11964"/>
        <dbReference type="Rhea" id="RHEA-COMP:11965"/>
        <dbReference type="ChEBI" id="CHEBI:15377"/>
        <dbReference type="ChEBI" id="CHEBI:15378"/>
        <dbReference type="ChEBI" id="CHEBI:15379"/>
        <dbReference type="ChEBI" id="CHEBI:15740"/>
        <dbReference type="ChEBI" id="CHEBI:17813"/>
        <dbReference type="ChEBI" id="CHEBI:57618"/>
        <dbReference type="ChEBI" id="CHEBI:58210"/>
        <dbReference type="ChEBI" id="CHEBI:166681"/>
    </reaction>
    <physiologicalReaction direction="left-to-right" evidence="17">
        <dbReference type="Rhea" id="RHEA:75112"/>
    </physiologicalReaction>
</comment>
<organism evidence="26 27">
    <name type="scientific">Chelonia mydas</name>
    <name type="common">Green sea-turtle</name>
    <name type="synonym">Chelonia agassizi</name>
    <dbReference type="NCBI Taxonomy" id="8469"/>
    <lineage>
        <taxon>Eukaryota</taxon>
        <taxon>Metazoa</taxon>
        <taxon>Chordata</taxon>
        <taxon>Craniata</taxon>
        <taxon>Vertebrata</taxon>
        <taxon>Euteleostomi</taxon>
        <taxon>Archelosauria</taxon>
        <taxon>Testudinata</taxon>
        <taxon>Testudines</taxon>
        <taxon>Cryptodira</taxon>
        <taxon>Durocryptodira</taxon>
        <taxon>Americhelydia</taxon>
        <taxon>Chelonioidea</taxon>
        <taxon>Cheloniidae</taxon>
        <taxon>Chelonia</taxon>
    </lineage>
</organism>
<dbReference type="PANTHER" id="PTHR24304:SF2">
    <property type="entry name" value="24-HYDROXYCHOLESTEROL 7-ALPHA-HYDROXYLASE"/>
    <property type="match status" value="1"/>
</dbReference>
<evidence type="ECO:0000256" key="9">
    <source>
        <dbReference type="ARBA" id="ARBA00038974"/>
    </source>
</evidence>
<dbReference type="PANTHER" id="PTHR24304">
    <property type="entry name" value="CYTOCHROME P450 FAMILY 7"/>
    <property type="match status" value="1"/>
</dbReference>
<comment type="pathway">
    <text evidence="8">Steroid biosynthesis; zymosterol biosynthesis; zymosterol from lanosterol: step 1/6.</text>
</comment>
<comment type="catalytic activity">
    <reaction evidence="21">
        <text>lanosterol + reduced [NADPH--hemoprotein reductase] + O2 = 32-hydroxylanosterol + oxidized [NADPH--hemoprotein reductase] + H2O + H(+)</text>
        <dbReference type="Rhea" id="RHEA:75103"/>
        <dbReference type="Rhea" id="RHEA-COMP:11964"/>
        <dbReference type="Rhea" id="RHEA-COMP:11965"/>
        <dbReference type="ChEBI" id="CHEBI:15377"/>
        <dbReference type="ChEBI" id="CHEBI:15378"/>
        <dbReference type="ChEBI" id="CHEBI:15379"/>
        <dbReference type="ChEBI" id="CHEBI:16521"/>
        <dbReference type="ChEBI" id="CHEBI:57618"/>
        <dbReference type="ChEBI" id="CHEBI:58210"/>
        <dbReference type="ChEBI" id="CHEBI:166806"/>
    </reaction>
    <physiologicalReaction direction="left-to-right" evidence="21">
        <dbReference type="Rhea" id="RHEA:75104"/>
    </physiologicalReaction>
</comment>
<keyword evidence="7" id="KW-0753">Steroid metabolism</keyword>